<feature type="region of interest" description="Disordered" evidence="1">
    <location>
        <begin position="262"/>
        <end position="299"/>
    </location>
</feature>
<proteinExistence type="predicted"/>
<evidence type="ECO:0000313" key="2">
    <source>
        <dbReference type="EMBL" id="KAK0441248.1"/>
    </source>
</evidence>
<dbReference type="Proteomes" id="UP001175211">
    <property type="component" value="Unassembled WGS sequence"/>
</dbReference>
<sequence length="340" mass="37987">MVGNQDSALDGDQAKPREYFRLGFSDFKRGIPPRIPLRYKCILYGTDCKWSFNRSYDCHRHKRQHLEGDARAEHLHYCPLGTGCPLDFKNLQLGNLRIHIKTIQPFVLTTDLEAFAQHQAEKHGDLQPSALPRIITSPLPSETPVSSPPALSQHTTPAKITLVPLATLIRGQPAPMPPKMLPCSFIQRARLPLPEDCCLTPIMPHRHDSWHCAAPTPYKFKAHSRIVPTLRNFLRDDCGIELIPKRRLIHCHLPSLTGPFESPESALMSSGSSSSSPDTSHPGPHPRSPISQQTTNTSTLRWVGAVTVSDPINDTQYSRFRFVGDKVLSTRPDSQVFPAP</sequence>
<organism evidence="2 3">
    <name type="scientific">Armillaria tabescens</name>
    <name type="common">Ringless honey mushroom</name>
    <name type="synonym">Agaricus tabescens</name>
    <dbReference type="NCBI Taxonomy" id="1929756"/>
    <lineage>
        <taxon>Eukaryota</taxon>
        <taxon>Fungi</taxon>
        <taxon>Dikarya</taxon>
        <taxon>Basidiomycota</taxon>
        <taxon>Agaricomycotina</taxon>
        <taxon>Agaricomycetes</taxon>
        <taxon>Agaricomycetidae</taxon>
        <taxon>Agaricales</taxon>
        <taxon>Marasmiineae</taxon>
        <taxon>Physalacriaceae</taxon>
        <taxon>Desarmillaria</taxon>
    </lineage>
</organism>
<dbReference type="GeneID" id="85353826"/>
<evidence type="ECO:0000256" key="1">
    <source>
        <dbReference type="SAM" id="MobiDB-lite"/>
    </source>
</evidence>
<comment type="caution">
    <text evidence="2">The sequence shown here is derived from an EMBL/GenBank/DDBJ whole genome shotgun (WGS) entry which is preliminary data.</text>
</comment>
<name>A0AA39JEQ4_ARMTA</name>
<dbReference type="AlphaFoldDB" id="A0AA39JEQ4"/>
<gene>
    <name evidence="2" type="ORF">EV420DRAFT_1485705</name>
</gene>
<accession>A0AA39JEQ4</accession>
<keyword evidence="3" id="KW-1185">Reference proteome</keyword>
<protein>
    <submittedName>
        <fullName evidence="2">Uncharacterized protein</fullName>
    </submittedName>
</protein>
<dbReference type="RefSeq" id="XP_060323934.1">
    <property type="nucleotide sequence ID" value="XM_060470278.1"/>
</dbReference>
<reference evidence="2" key="1">
    <citation type="submission" date="2023-06" db="EMBL/GenBank/DDBJ databases">
        <authorList>
            <consortium name="Lawrence Berkeley National Laboratory"/>
            <person name="Ahrendt S."/>
            <person name="Sahu N."/>
            <person name="Indic B."/>
            <person name="Wong-Bajracharya J."/>
            <person name="Merenyi Z."/>
            <person name="Ke H.-M."/>
            <person name="Monk M."/>
            <person name="Kocsube S."/>
            <person name="Drula E."/>
            <person name="Lipzen A."/>
            <person name="Balint B."/>
            <person name="Henrissat B."/>
            <person name="Andreopoulos B."/>
            <person name="Martin F.M."/>
            <person name="Harder C.B."/>
            <person name="Rigling D."/>
            <person name="Ford K.L."/>
            <person name="Foster G.D."/>
            <person name="Pangilinan J."/>
            <person name="Papanicolaou A."/>
            <person name="Barry K."/>
            <person name="LaButti K."/>
            <person name="Viragh M."/>
            <person name="Koriabine M."/>
            <person name="Yan M."/>
            <person name="Riley R."/>
            <person name="Champramary S."/>
            <person name="Plett K.L."/>
            <person name="Tsai I.J."/>
            <person name="Slot J."/>
            <person name="Sipos G."/>
            <person name="Plett J."/>
            <person name="Nagy L.G."/>
            <person name="Grigoriev I.V."/>
        </authorList>
    </citation>
    <scope>NUCLEOTIDE SEQUENCE</scope>
    <source>
        <strain evidence="2">CCBAS 213</strain>
    </source>
</reference>
<feature type="compositionally biased region" description="Low complexity" evidence="1">
    <location>
        <begin position="262"/>
        <end position="282"/>
    </location>
</feature>
<dbReference type="EMBL" id="JAUEPS010000071">
    <property type="protein sequence ID" value="KAK0441248.1"/>
    <property type="molecule type" value="Genomic_DNA"/>
</dbReference>
<evidence type="ECO:0000313" key="3">
    <source>
        <dbReference type="Proteomes" id="UP001175211"/>
    </source>
</evidence>
<feature type="compositionally biased region" description="Polar residues" evidence="1">
    <location>
        <begin position="289"/>
        <end position="299"/>
    </location>
</feature>